<evidence type="ECO:0000313" key="16">
    <source>
        <dbReference type="Proteomes" id="UP000460881"/>
    </source>
</evidence>
<dbReference type="PANTHER" id="PTHR30349:SF41">
    <property type="entry name" value="INTEGRASE_RECOMBINASE PROTEIN MJ0367-RELATED"/>
    <property type="match status" value="1"/>
</dbReference>
<dbReference type="EMBL" id="WDZP01000054">
    <property type="protein sequence ID" value="KAB6915467.1"/>
    <property type="molecule type" value="Genomic_DNA"/>
</dbReference>
<dbReference type="EMBL" id="WDWU01000003">
    <property type="protein sequence ID" value="KAB7057620.1"/>
    <property type="molecule type" value="Genomic_DNA"/>
</dbReference>
<dbReference type="Proteomes" id="UP001195937">
    <property type="component" value="Unassembled WGS sequence"/>
</dbReference>
<dbReference type="SUPFAM" id="SSF56349">
    <property type="entry name" value="DNA breaking-rejoining enzymes"/>
    <property type="match status" value="1"/>
</dbReference>
<evidence type="ECO:0000313" key="17">
    <source>
        <dbReference type="Proteomes" id="UP000467387"/>
    </source>
</evidence>
<dbReference type="AlphaFoldDB" id="A0A2I1IY67"/>
<dbReference type="SUPFAM" id="SSF54171">
    <property type="entry name" value="DNA-binding domain"/>
    <property type="match status" value="1"/>
</dbReference>
<dbReference type="InterPro" id="IPR010998">
    <property type="entry name" value="Integrase_recombinase_N"/>
</dbReference>
<dbReference type="GO" id="GO:0003677">
    <property type="term" value="F:DNA binding"/>
    <property type="evidence" value="ECO:0007669"/>
    <property type="project" value="UniProtKB-UniRule"/>
</dbReference>
<dbReference type="InterPro" id="IPR050090">
    <property type="entry name" value="Tyrosine_recombinase_XerCD"/>
</dbReference>
<feature type="domain" description="Core-binding (CB)" evidence="6">
    <location>
        <begin position="79"/>
        <end position="163"/>
    </location>
</feature>
<organism evidence="12 16">
    <name type="scientific">Bifidobacterium longum</name>
    <dbReference type="NCBI Taxonomy" id="216816"/>
    <lineage>
        <taxon>Bacteria</taxon>
        <taxon>Bacillati</taxon>
        <taxon>Actinomycetota</taxon>
        <taxon>Actinomycetes</taxon>
        <taxon>Bifidobacteriales</taxon>
        <taxon>Bifidobacteriaceae</taxon>
        <taxon>Bifidobacterium</taxon>
    </lineage>
</organism>
<comment type="caution">
    <text evidence="12">The sequence shown here is derived from an EMBL/GenBank/DDBJ whole genome shotgun (WGS) entry which is preliminary data.</text>
</comment>
<evidence type="ECO:0000256" key="1">
    <source>
        <dbReference type="ARBA" id="ARBA00008857"/>
    </source>
</evidence>
<evidence type="ECO:0000313" key="15">
    <source>
        <dbReference type="Proteomes" id="UP000432196"/>
    </source>
</evidence>
<reference evidence="13" key="2">
    <citation type="submission" date="2021-06" db="EMBL/GenBank/DDBJ databases">
        <title>Collection of gut derived symbiotic bacterial strains cultured from healthy donors.</title>
        <authorList>
            <person name="Lin H."/>
            <person name="Littmann E."/>
            <person name="Pamer E.G."/>
        </authorList>
    </citation>
    <scope>NUCLEOTIDE SEQUENCE</scope>
    <source>
        <strain evidence="13">MSK.19.9</strain>
    </source>
</reference>
<dbReference type="EMBL" id="WDWL01000003">
    <property type="protein sequence ID" value="KAB7074161.1"/>
    <property type="molecule type" value="Genomic_DNA"/>
</dbReference>
<dbReference type="Pfam" id="PF02920">
    <property type="entry name" value="Integrase_DNA"/>
    <property type="match status" value="1"/>
</dbReference>
<feature type="domain" description="Tyr recombinase" evidence="5">
    <location>
        <begin position="186"/>
        <end position="392"/>
    </location>
</feature>
<evidence type="ECO:0000313" key="9">
    <source>
        <dbReference type="EMBL" id="KAB7057620.1"/>
    </source>
</evidence>
<evidence type="ECO:0000313" key="11">
    <source>
        <dbReference type="EMBL" id="KAB7338521.1"/>
    </source>
</evidence>
<dbReference type="InterPro" id="IPR016177">
    <property type="entry name" value="DNA-bd_dom_sf"/>
</dbReference>
<dbReference type="CDD" id="cd01189">
    <property type="entry name" value="INT_ICEBs1_C_like"/>
    <property type="match status" value="1"/>
</dbReference>
<evidence type="ECO:0000256" key="2">
    <source>
        <dbReference type="ARBA" id="ARBA00023125"/>
    </source>
</evidence>
<dbReference type="PANTHER" id="PTHR30349">
    <property type="entry name" value="PHAGE INTEGRASE-RELATED"/>
    <property type="match status" value="1"/>
</dbReference>
<protein>
    <submittedName>
        <fullName evidence="12">Site-specific integrase</fullName>
    </submittedName>
</protein>
<dbReference type="InterPro" id="IPR004191">
    <property type="entry name" value="Integrase_Tn916-type_DNA-bd_N"/>
</dbReference>
<evidence type="ECO:0000313" key="8">
    <source>
        <dbReference type="EMBL" id="KAB6915467.1"/>
    </source>
</evidence>
<evidence type="ECO:0000256" key="3">
    <source>
        <dbReference type="ARBA" id="ARBA00023172"/>
    </source>
</evidence>
<dbReference type="Gene3D" id="1.10.150.130">
    <property type="match status" value="1"/>
</dbReference>
<evidence type="ECO:0000259" key="6">
    <source>
        <dbReference type="PROSITE" id="PS51900"/>
    </source>
</evidence>
<evidence type="ECO:0000313" key="12">
    <source>
        <dbReference type="EMBL" id="KAB7359533.1"/>
    </source>
</evidence>
<dbReference type="PROSITE" id="PS51900">
    <property type="entry name" value="CB"/>
    <property type="match status" value="1"/>
</dbReference>
<evidence type="ECO:0000313" key="13">
    <source>
        <dbReference type="EMBL" id="MBV3437711.1"/>
    </source>
</evidence>
<evidence type="ECO:0000313" key="10">
    <source>
        <dbReference type="EMBL" id="KAB7074161.1"/>
    </source>
</evidence>
<proteinExistence type="inferred from homology"/>
<dbReference type="RefSeq" id="WP_101629279.1">
    <property type="nucleotide sequence ID" value="NZ_JADMOR010000020.1"/>
</dbReference>
<dbReference type="Pfam" id="PF00589">
    <property type="entry name" value="Phage_integrase"/>
    <property type="match status" value="1"/>
</dbReference>
<accession>A0A2I1IY67</accession>
<dbReference type="Gene3D" id="3.30.160.60">
    <property type="entry name" value="Classic Zinc Finger"/>
    <property type="match status" value="1"/>
</dbReference>
<sequence length="396" mass="45472">MSEKRRDSKGRLLKTGESQRADGRYLYKYVDKAGKTRYAYSWKLVPTDLVPKGKRDGKSLRELETEIQRDLQDGIDTTGGKMTLCQLYAKQNAQRANVKESTRQGRKKLMRTLEGDILGARSIDSIRLSDAKEWALRMKDKGYAYQTISNYKRSLNASFRIAIADDLVRKNPFDFKLNEVIEDDRTPRQALTEEQEERLLSFASRDRVYKKYYDAIVILLKTGLRISELCGLTRQDIDFENGVIHVDHQLLSSKETGYYIETPKTKSGVRDVPMSEEVKQAFERVMANKAKAEPTEIDGYSGFLFLNGKGFPMTNAYYTSTFANLRKKYNKSHEDSLPKITPHILRHTFCTRLANRNMNPKSLQYIMGHANISITLNLYAHASIENVKAELRSMIA</sequence>
<dbReference type="InterPro" id="IPR002104">
    <property type="entry name" value="Integrase_catalytic"/>
</dbReference>
<dbReference type="EMBL" id="WDRC01000008">
    <property type="protein sequence ID" value="KAB7359533.1"/>
    <property type="molecule type" value="Genomic_DNA"/>
</dbReference>
<dbReference type="Proteomes" id="UP000481350">
    <property type="component" value="Unassembled WGS sequence"/>
</dbReference>
<dbReference type="Proteomes" id="UP000432196">
    <property type="component" value="Unassembled WGS sequence"/>
</dbReference>
<comment type="similarity">
    <text evidence="1">Belongs to the 'phage' integrase family.</text>
</comment>
<dbReference type="Proteomes" id="UP000491334">
    <property type="component" value="Unassembled WGS sequence"/>
</dbReference>
<dbReference type="InterPro" id="IPR011010">
    <property type="entry name" value="DNA_brk_join_enz"/>
</dbReference>
<dbReference type="InterPro" id="IPR044068">
    <property type="entry name" value="CB"/>
</dbReference>
<dbReference type="GeneID" id="99746866"/>
<evidence type="ECO:0000313" key="18">
    <source>
        <dbReference type="Proteomes" id="UP000481350"/>
    </source>
</evidence>
<evidence type="ECO:0000313" key="7">
    <source>
        <dbReference type="EMBL" id="KAB6914007.1"/>
    </source>
</evidence>
<dbReference type="EMBL" id="WDRM01000008">
    <property type="protein sequence ID" value="KAB7338521.1"/>
    <property type="molecule type" value="Genomic_DNA"/>
</dbReference>
<dbReference type="InterPro" id="IPR013762">
    <property type="entry name" value="Integrase-like_cat_sf"/>
</dbReference>
<dbReference type="EMBL" id="WDZO01000004">
    <property type="protein sequence ID" value="KAB6914007.1"/>
    <property type="molecule type" value="Genomic_DNA"/>
</dbReference>
<dbReference type="Proteomes" id="UP000430971">
    <property type="component" value="Unassembled WGS sequence"/>
</dbReference>
<reference evidence="14 15" key="1">
    <citation type="journal article" date="2019" name="Nat. Med.">
        <title>A library of human gut bacterial isolates paired with longitudinal multiomics data enables mechanistic microbiome research.</title>
        <authorList>
            <person name="Poyet M."/>
            <person name="Groussin M."/>
            <person name="Gibbons S.M."/>
            <person name="Avila-Pacheco J."/>
            <person name="Jiang X."/>
            <person name="Kearney S.M."/>
            <person name="Perrotta A.R."/>
            <person name="Berdy B."/>
            <person name="Zhao S."/>
            <person name="Lieberman T.D."/>
            <person name="Swanson P.K."/>
            <person name="Smith M."/>
            <person name="Roesemann S."/>
            <person name="Alexander J.E."/>
            <person name="Rich S.A."/>
            <person name="Livny J."/>
            <person name="Vlamakis H."/>
            <person name="Clish C."/>
            <person name="Bullock K."/>
            <person name="Deik A."/>
            <person name="Scott J."/>
            <person name="Pierce K.A."/>
            <person name="Xavier R.J."/>
            <person name="Alm E.J."/>
        </authorList>
    </citation>
    <scope>NUCLEOTIDE SEQUENCE [LARGE SCALE GENOMIC DNA]</scope>
    <source>
        <strain evidence="10 15">BIOML-A201</strain>
        <strain evidence="9 17">BIOML-A210</strain>
        <strain evidence="7 18">BIOML-A283</strain>
        <strain evidence="8 19">BIOML-A284</strain>
        <strain evidence="12 16">BIOML-A55</strain>
        <strain evidence="11 14">BIOML-A65</strain>
    </source>
</reference>
<dbReference type="GO" id="GO:0008907">
    <property type="term" value="F:integrase activity"/>
    <property type="evidence" value="ECO:0007669"/>
    <property type="project" value="InterPro"/>
</dbReference>
<dbReference type="Proteomes" id="UP000467387">
    <property type="component" value="Unassembled WGS sequence"/>
</dbReference>
<dbReference type="Gene3D" id="1.10.443.10">
    <property type="entry name" value="Intergrase catalytic core"/>
    <property type="match status" value="1"/>
</dbReference>
<keyword evidence="2 4" id="KW-0238">DNA-binding</keyword>
<dbReference type="PROSITE" id="PS51898">
    <property type="entry name" value="TYR_RECOMBINASE"/>
    <property type="match status" value="1"/>
</dbReference>
<dbReference type="EMBL" id="JAHOFX010000002">
    <property type="protein sequence ID" value="MBV3437711.1"/>
    <property type="molecule type" value="Genomic_DNA"/>
</dbReference>
<dbReference type="Proteomes" id="UP000460881">
    <property type="component" value="Unassembled WGS sequence"/>
</dbReference>
<evidence type="ECO:0000256" key="4">
    <source>
        <dbReference type="PROSITE-ProRule" id="PRU01248"/>
    </source>
</evidence>
<keyword evidence="3" id="KW-0233">DNA recombination</keyword>
<evidence type="ECO:0000313" key="14">
    <source>
        <dbReference type="Proteomes" id="UP000430971"/>
    </source>
</evidence>
<gene>
    <name evidence="12" type="ORF">GBB63_03780</name>
    <name evidence="11" type="ORF">GBB73_04135</name>
    <name evidence="10" type="ORF">GBI83_02505</name>
    <name evidence="9" type="ORF">GBI87_02590</name>
    <name evidence="7" type="ORF">GBJ98_03155</name>
    <name evidence="8" type="ORF">GBK06_10950</name>
    <name evidence="13" type="ORF">KSW34_01405</name>
</gene>
<name>A0A2I1IY67_BIFLN</name>
<dbReference type="GO" id="GO:0006310">
    <property type="term" value="P:DNA recombination"/>
    <property type="evidence" value="ECO:0007669"/>
    <property type="project" value="UniProtKB-KW"/>
</dbReference>
<evidence type="ECO:0000259" key="5">
    <source>
        <dbReference type="PROSITE" id="PS51898"/>
    </source>
</evidence>
<evidence type="ECO:0000313" key="19">
    <source>
        <dbReference type="Proteomes" id="UP000491334"/>
    </source>
</evidence>